<dbReference type="AlphaFoldDB" id="A0ABD6EYP8"/>
<dbReference type="EMBL" id="JBGFUD010018883">
    <property type="protein sequence ID" value="MFH4984580.1"/>
    <property type="molecule type" value="Genomic_DNA"/>
</dbReference>
<sequence length="107" mass="11758">MALIYASAVNKRISRDAPQKVRKESLQHRTCHQSANDGDQPVHSRQRSTDAVEGSNQNLKLPKVRRSKSQSADSSVQARLSVPHHCPNNRIASNATATGALQRSQYG</sequence>
<keyword evidence="3" id="KW-1185">Reference proteome</keyword>
<gene>
    <name evidence="2" type="ORF">AB6A40_011289</name>
</gene>
<organism evidence="2 3">
    <name type="scientific">Gnathostoma spinigerum</name>
    <dbReference type="NCBI Taxonomy" id="75299"/>
    <lineage>
        <taxon>Eukaryota</taxon>
        <taxon>Metazoa</taxon>
        <taxon>Ecdysozoa</taxon>
        <taxon>Nematoda</taxon>
        <taxon>Chromadorea</taxon>
        <taxon>Rhabditida</taxon>
        <taxon>Spirurina</taxon>
        <taxon>Gnathostomatomorpha</taxon>
        <taxon>Gnathostomatoidea</taxon>
        <taxon>Gnathostomatidae</taxon>
        <taxon>Gnathostoma</taxon>
    </lineage>
</organism>
<evidence type="ECO:0000256" key="1">
    <source>
        <dbReference type="SAM" id="MobiDB-lite"/>
    </source>
</evidence>
<evidence type="ECO:0000313" key="3">
    <source>
        <dbReference type="Proteomes" id="UP001608902"/>
    </source>
</evidence>
<feature type="compositionally biased region" description="Polar residues" evidence="1">
    <location>
        <begin position="90"/>
        <end position="107"/>
    </location>
</feature>
<feature type="region of interest" description="Disordered" evidence="1">
    <location>
        <begin position="14"/>
        <end position="107"/>
    </location>
</feature>
<reference evidence="2 3" key="1">
    <citation type="submission" date="2024-08" db="EMBL/GenBank/DDBJ databases">
        <title>Gnathostoma spinigerum genome.</title>
        <authorList>
            <person name="Gonzalez-Bertolin B."/>
            <person name="Monzon S."/>
            <person name="Zaballos A."/>
            <person name="Jimenez P."/>
            <person name="Dekumyoy P."/>
            <person name="Varona S."/>
            <person name="Cuesta I."/>
            <person name="Sumanam S."/>
            <person name="Adisakwattana P."/>
            <person name="Gasser R.B."/>
            <person name="Hernandez-Gonzalez A."/>
            <person name="Young N.D."/>
            <person name="Perteguer M.J."/>
        </authorList>
    </citation>
    <scope>NUCLEOTIDE SEQUENCE [LARGE SCALE GENOMIC DNA]</scope>
    <source>
        <strain evidence="2">AL3</strain>
        <tissue evidence="2">Liver</tissue>
    </source>
</reference>
<feature type="compositionally biased region" description="Polar residues" evidence="1">
    <location>
        <begin position="69"/>
        <end position="78"/>
    </location>
</feature>
<comment type="caution">
    <text evidence="2">The sequence shown here is derived from an EMBL/GenBank/DDBJ whole genome shotgun (WGS) entry which is preliminary data.</text>
</comment>
<dbReference type="Proteomes" id="UP001608902">
    <property type="component" value="Unassembled WGS sequence"/>
</dbReference>
<accession>A0ABD6EYP8</accession>
<name>A0ABD6EYP8_9BILA</name>
<feature type="compositionally biased region" description="Basic and acidic residues" evidence="1">
    <location>
        <begin position="14"/>
        <end position="27"/>
    </location>
</feature>
<evidence type="ECO:0000313" key="2">
    <source>
        <dbReference type="EMBL" id="MFH4984580.1"/>
    </source>
</evidence>
<protein>
    <submittedName>
        <fullName evidence="2">Uncharacterized protein</fullName>
    </submittedName>
</protein>
<proteinExistence type="predicted"/>